<accession>A0A179H2J0</accession>
<dbReference type="EMBL" id="LSBH01000002">
    <property type="protein sequence ID" value="OAQ84476.1"/>
    <property type="molecule type" value="Genomic_DNA"/>
</dbReference>
<organism evidence="2 3">
    <name type="scientific">Purpureocillium lilacinum</name>
    <name type="common">Paecilomyces lilacinus</name>
    <dbReference type="NCBI Taxonomy" id="33203"/>
    <lineage>
        <taxon>Eukaryota</taxon>
        <taxon>Fungi</taxon>
        <taxon>Dikarya</taxon>
        <taxon>Ascomycota</taxon>
        <taxon>Pezizomycotina</taxon>
        <taxon>Sordariomycetes</taxon>
        <taxon>Hypocreomycetidae</taxon>
        <taxon>Hypocreales</taxon>
        <taxon>Ophiocordycipitaceae</taxon>
        <taxon>Purpureocillium</taxon>
    </lineage>
</organism>
<feature type="region of interest" description="Disordered" evidence="1">
    <location>
        <begin position="1"/>
        <end position="22"/>
    </location>
</feature>
<evidence type="ECO:0000256" key="1">
    <source>
        <dbReference type="SAM" id="MobiDB-lite"/>
    </source>
</evidence>
<evidence type="ECO:0000313" key="3">
    <source>
        <dbReference type="Proteomes" id="UP000078240"/>
    </source>
</evidence>
<sequence length="78" mass="7954">MVQYSTGNRSRQPAAPLSASDATSPTVAGIAAICDQVSLHLPRLAGRGDPVSPRAPAEALASQQSKRRSRPATSVGAS</sequence>
<name>A0A179H2J0_PURLI</name>
<comment type="caution">
    <text evidence="2">The sequence shown here is derived from an EMBL/GenBank/DDBJ whole genome shotgun (WGS) entry which is preliminary data.</text>
</comment>
<gene>
    <name evidence="2" type="ORF">VFPBJ_03244</name>
</gene>
<feature type="region of interest" description="Disordered" evidence="1">
    <location>
        <begin position="43"/>
        <end position="78"/>
    </location>
</feature>
<protein>
    <submittedName>
        <fullName evidence="2">Uncharacterized protein</fullName>
    </submittedName>
</protein>
<proteinExistence type="predicted"/>
<evidence type="ECO:0000313" key="2">
    <source>
        <dbReference type="EMBL" id="OAQ84476.1"/>
    </source>
</evidence>
<feature type="compositionally biased region" description="Polar residues" evidence="1">
    <location>
        <begin position="1"/>
        <end position="11"/>
    </location>
</feature>
<dbReference type="Proteomes" id="UP000078240">
    <property type="component" value="Unassembled WGS sequence"/>
</dbReference>
<reference evidence="2 3" key="1">
    <citation type="submission" date="2016-01" db="EMBL/GenBank/DDBJ databases">
        <title>Biosynthesis of antibiotic leucinostatins and their inhibition on Phytophthora in bio-control Purpureocillium lilacinum.</title>
        <authorList>
            <person name="Wang G."/>
            <person name="Liu Z."/>
            <person name="Lin R."/>
            <person name="Li E."/>
            <person name="Mao Z."/>
            <person name="Ling J."/>
            <person name="Yin W."/>
            <person name="Xie B."/>
        </authorList>
    </citation>
    <scope>NUCLEOTIDE SEQUENCE [LARGE SCALE GENOMIC DNA]</scope>
    <source>
        <strain evidence="2">PLBJ-1</strain>
    </source>
</reference>
<dbReference type="AlphaFoldDB" id="A0A179H2J0"/>